<dbReference type="RefSeq" id="WP_074719203.1">
    <property type="nucleotide sequence ID" value="NZ_FNPG01000039.1"/>
</dbReference>
<feature type="coiled-coil region" evidence="1">
    <location>
        <begin position="63"/>
        <end position="90"/>
    </location>
</feature>
<organism evidence="2 3">
    <name type="scientific">Lachnobacterium bovis DSM 14045</name>
    <dbReference type="NCBI Taxonomy" id="1122142"/>
    <lineage>
        <taxon>Bacteria</taxon>
        <taxon>Bacillati</taxon>
        <taxon>Bacillota</taxon>
        <taxon>Clostridia</taxon>
        <taxon>Lachnospirales</taxon>
        <taxon>Lachnospiraceae</taxon>
        <taxon>Lachnobacterium</taxon>
    </lineage>
</organism>
<name>A0A1H3MTX1_9FIRM</name>
<reference evidence="2 3" key="1">
    <citation type="submission" date="2016-10" db="EMBL/GenBank/DDBJ databases">
        <authorList>
            <person name="de Groot N.N."/>
        </authorList>
    </citation>
    <scope>NUCLEOTIDE SEQUENCE [LARGE SCALE GENOMIC DNA]</scope>
    <source>
        <strain evidence="2 3">DSM 14045</strain>
    </source>
</reference>
<evidence type="ECO:0000313" key="3">
    <source>
        <dbReference type="Proteomes" id="UP000183918"/>
    </source>
</evidence>
<gene>
    <name evidence="2" type="ORF">SAMN02910414_02405</name>
</gene>
<dbReference type="EMBL" id="FNPG01000039">
    <property type="protein sequence ID" value="SDY79954.1"/>
    <property type="molecule type" value="Genomic_DNA"/>
</dbReference>
<dbReference type="Proteomes" id="UP000183918">
    <property type="component" value="Unassembled WGS sequence"/>
</dbReference>
<feature type="non-terminal residue" evidence="2">
    <location>
        <position position="91"/>
    </location>
</feature>
<dbReference type="InterPro" id="IPR002514">
    <property type="entry name" value="Transposase_8"/>
</dbReference>
<proteinExistence type="predicted"/>
<dbReference type="Gene3D" id="1.10.10.60">
    <property type="entry name" value="Homeodomain-like"/>
    <property type="match status" value="1"/>
</dbReference>
<evidence type="ECO:0000256" key="1">
    <source>
        <dbReference type="SAM" id="Coils"/>
    </source>
</evidence>
<dbReference type="GO" id="GO:0003677">
    <property type="term" value="F:DNA binding"/>
    <property type="evidence" value="ECO:0007669"/>
    <property type="project" value="InterPro"/>
</dbReference>
<dbReference type="SUPFAM" id="SSF46689">
    <property type="entry name" value="Homeodomain-like"/>
    <property type="match status" value="1"/>
</dbReference>
<keyword evidence="1" id="KW-0175">Coiled coil</keyword>
<sequence length="91" mass="10492">MAKKQRTYDMEYKAQAVKLAQEIGGHKAAKELGVPDGTIYCWIKAFKEGRLHVASAVHTPDDALSLNEELIELRKRIREQEKEIQRLKEEN</sequence>
<dbReference type="Pfam" id="PF01527">
    <property type="entry name" value="HTH_Tnp_1"/>
    <property type="match status" value="1"/>
</dbReference>
<evidence type="ECO:0000313" key="2">
    <source>
        <dbReference type="EMBL" id="SDY79954.1"/>
    </source>
</evidence>
<dbReference type="OrthoDB" id="1666255at2"/>
<protein>
    <submittedName>
        <fullName evidence="2">Transposase</fullName>
    </submittedName>
</protein>
<dbReference type="GO" id="GO:0006313">
    <property type="term" value="P:DNA transposition"/>
    <property type="evidence" value="ECO:0007669"/>
    <property type="project" value="InterPro"/>
</dbReference>
<keyword evidence="3" id="KW-1185">Reference proteome</keyword>
<dbReference type="GO" id="GO:0004803">
    <property type="term" value="F:transposase activity"/>
    <property type="evidence" value="ECO:0007669"/>
    <property type="project" value="InterPro"/>
</dbReference>
<dbReference type="AlphaFoldDB" id="A0A1H3MTX1"/>
<accession>A0A1H3MTX1</accession>
<dbReference type="InterPro" id="IPR009057">
    <property type="entry name" value="Homeodomain-like_sf"/>
</dbReference>